<accession>A0A015IAG9</accession>
<dbReference type="Proteomes" id="UP000022910">
    <property type="component" value="Unassembled WGS sequence"/>
</dbReference>
<dbReference type="PANTHER" id="PTHR44329">
    <property type="entry name" value="SERINE/THREONINE-PROTEIN KINASE TNNI3K-RELATED"/>
    <property type="match status" value="1"/>
</dbReference>
<dbReference type="GO" id="GO:0004674">
    <property type="term" value="F:protein serine/threonine kinase activity"/>
    <property type="evidence" value="ECO:0007669"/>
    <property type="project" value="TreeGrafter"/>
</dbReference>
<dbReference type="HOGENOM" id="CLU_000288_7_8_1"/>
<evidence type="ECO:0000259" key="2">
    <source>
        <dbReference type="PROSITE" id="PS50011"/>
    </source>
</evidence>
<keyword evidence="4" id="KW-1185">Reference proteome</keyword>
<dbReference type="SUPFAM" id="SSF56112">
    <property type="entry name" value="Protein kinase-like (PK-like)"/>
    <property type="match status" value="1"/>
</dbReference>
<dbReference type="PROSITE" id="PS50011">
    <property type="entry name" value="PROTEIN_KINASE_DOM"/>
    <property type="match status" value="1"/>
</dbReference>
<dbReference type="Pfam" id="PF07714">
    <property type="entry name" value="PK_Tyr_Ser-Thr"/>
    <property type="match status" value="1"/>
</dbReference>
<proteinExistence type="predicted"/>
<comment type="caution">
    <text evidence="3">The sequence shown here is derived from an EMBL/GenBank/DDBJ whole genome shotgun (WGS) entry which is preliminary data.</text>
</comment>
<dbReference type="Gene3D" id="1.10.10.1010">
    <property type="entry name" value="Intein homing endonuclease, domain IV"/>
    <property type="match status" value="4"/>
</dbReference>
<name>A0A015IAG9_RHIIW</name>
<dbReference type="SMART" id="SM00220">
    <property type="entry name" value="S_TKc"/>
    <property type="match status" value="1"/>
</dbReference>
<evidence type="ECO:0000256" key="1">
    <source>
        <dbReference type="SAM" id="Coils"/>
    </source>
</evidence>
<gene>
    <name evidence="3" type="ORF">RirG_267210</name>
</gene>
<reference evidence="3 4" key="1">
    <citation type="submission" date="2014-02" db="EMBL/GenBank/DDBJ databases">
        <title>Single nucleus genome sequencing reveals high similarity among nuclei of an endomycorrhizal fungus.</title>
        <authorList>
            <person name="Lin K."/>
            <person name="Geurts R."/>
            <person name="Zhang Z."/>
            <person name="Limpens E."/>
            <person name="Saunders D.G."/>
            <person name="Mu D."/>
            <person name="Pang E."/>
            <person name="Cao H."/>
            <person name="Cha H."/>
            <person name="Lin T."/>
            <person name="Zhou Q."/>
            <person name="Shang Y."/>
            <person name="Li Y."/>
            <person name="Ivanov S."/>
            <person name="Sharma T."/>
            <person name="Velzen R.V."/>
            <person name="Ruijter N.D."/>
            <person name="Aanen D.K."/>
            <person name="Win J."/>
            <person name="Kamoun S."/>
            <person name="Bisseling T."/>
            <person name="Huang S."/>
        </authorList>
    </citation>
    <scope>NUCLEOTIDE SEQUENCE [LARGE SCALE GENOMIC DNA]</scope>
    <source>
        <strain evidence="4">DAOM197198w</strain>
    </source>
</reference>
<evidence type="ECO:0000313" key="3">
    <source>
        <dbReference type="EMBL" id="EXX50810.1"/>
    </source>
</evidence>
<feature type="coiled-coil region" evidence="1">
    <location>
        <begin position="768"/>
        <end position="799"/>
    </location>
</feature>
<organism evidence="3 4">
    <name type="scientific">Rhizophagus irregularis (strain DAOM 197198w)</name>
    <name type="common">Glomus intraradices</name>
    <dbReference type="NCBI Taxonomy" id="1432141"/>
    <lineage>
        <taxon>Eukaryota</taxon>
        <taxon>Fungi</taxon>
        <taxon>Fungi incertae sedis</taxon>
        <taxon>Mucoromycota</taxon>
        <taxon>Glomeromycotina</taxon>
        <taxon>Glomeromycetes</taxon>
        <taxon>Glomerales</taxon>
        <taxon>Glomeraceae</taxon>
        <taxon>Rhizophagus</taxon>
    </lineage>
</organism>
<dbReference type="Gene3D" id="1.10.510.10">
    <property type="entry name" value="Transferase(Phosphotransferase) domain 1"/>
    <property type="match status" value="1"/>
</dbReference>
<dbReference type="EMBL" id="JEMT01029768">
    <property type="protein sequence ID" value="EXX50810.1"/>
    <property type="molecule type" value="Genomic_DNA"/>
</dbReference>
<evidence type="ECO:0000313" key="4">
    <source>
        <dbReference type="Proteomes" id="UP000022910"/>
    </source>
</evidence>
<feature type="domain" description="Protein kinase" evidence="2">
    <location>
        <begin position="496"/>
        <end position="772"/>
    </location>
</feature>
<dbReference type="InterPro" id="IPR011009">
    <property type="entry name" value="Kinase-like_dom_sf"/>
</dbReference>
<protein>
    <submittedName>
        <fullName evidence="3">Ypk2p</fullName>
    </submittedName>
</protein>
<dbReference type="GO" id="GO:0005524">
    <property type="term" value="F:ATP binding"/>
    <property type="evidence" value="ECO:0007669"/>
    <property type="project" value="InterPro"/>
</dbReference>
<dbReference type="AlphaFoldDB" id="A0A015IAG9"/>
<sequence>MDSFGLIKKCNQCNQVCHAIRFQQNFKNWTSGNNDIDKIIQDSQLSVHSKYDLSNALEWISYDRFYDIKYITEDKFGKVYRANWIDGYIDRIYENLLHNENQDWERYGQNMFVNLKSLNNSKDITLEFMNKIKMDHKLYGITQDPETTMYMIVLNDICKKCNSICNAMHFQQNFDNWTSGNNDIDNFIQDTQLSEHAFYEVKNTLEWIPYDRLYNIKYITKDEFGKVYRANWIDGFISYWDSKNQNWEREGHNMFVKLKSLNTPKNFTLEFTQKIIKGHRFYGITQDPETKNYVVVLGDRCKKCYYACNTIHFQQNFENWTSGNNDIDKYIQKTQLSAHKNSEILNALEWIPYDKLVEIKYIVEGKFRANWIDGYINKWDDYNQIWNRKGHNMLVILKSLSSNLEDITSEFINEIKALHKVYGITQDPKIGNYMMVLCYICEKCNYTCVATRFQKNFENWTSGNHDIDKFIQDAQLSVHSDYEASRAIEWIPYHRFNDITYIAKGGFGKIYRASWIDGYIWYWDIKEQNWRRKDQYKFVALKSLNNSENVTLEFMNEITSHYKVNELLNSVIKFYGITQNPETKDYIMVMHFVENGNLRKFLNESYCKLNWYDKLNCLWIIAYGLNLIHRNELVHRDLHISNILYENCAHIYITDMGLCKPANYNASENAINSIYGNLSYIAPEILRGQNYTKAADVYSFGIIMYEVISGLPPYNDISHDINLSIRICNGHRPRFNMKVPQLIVHLIKRCLDANPLNRPTANEIYKVLRKWHDERDDKNTELQRQVEEADEINKNLSVSIVPSTSLRLSYNTHSEAVYSSRLLSYNNLPEPKNSDDYYKQNDNIISTEFSDSLQIDISRLKINDNTINVENPEHTEYTGID</sequence>
<dbReference type="InterPro" id="IPR001245">
    <property type="entry name" value="Ser-Thr/Tyr_kinase_cat_dom"/>
</dbReference>
<keyword evidence="1" id="KW-0175">Coiled coil</keyword>
<dbReference type="InterPro" id="IPR051681">
    <property type="entry name" value="Ser/Thr_Kinases-Pseudokinases"/>
</dbReference>
<dbReference type="InterPro" id="IPR000719">
    <property type="entry name" value="Prot_kinase_dom"/>
</dbReference>